<dbReference type="GeneID" id="36835155"/>
<dbReference type="RefSeq" id="WP_110369240.1">
    <property type="nucleotide sequence ID" value="NZ_BBBA01000001.1"/>
</dbReference>
<dbReference type="EMBL" id="CP029287">
    <property type="protein sequence ID" value="AWR99540.1"/>
    <property type="molecule type" value="Genomic_DNA"/>
</dbReference>
<evidence type="ECO:0000313" key="1">
    <source>
        <dbReference type="EMBL" id="AWR99540.1"/>
    </source>
</evidence>
<accession>A0A2U9ITZ4</accession>
<evidence type="ECO:0000313" key="2">
    <source>
        <dbReference type="Proteomes" id="UP000247586"/>
    </source>
</evidence>
<keyword evidence="2" id="KW-1185">Reference proteome</keyword>
<name>A0A2U9ITZ4_9CREN</name>
<dbReference type="AlphaFoldDB" id="A0A2U9ITZ4"/>
<gene>
    <name evidence="1" type="ORF">DFR87_07395</name>
</gene>
<proteinExistence type="predicted"/>
<dbReference type="OrthoDB" id="46187at2157"/>
<protein>
    <submittedName>
        <fullName evidence="1">Uncharacterized protein</fullName>
    </submittedName>
</protein>
<reference evidence="1" key="1">
    <citation type="submission" date="2018-05" db="EMBL/GenBank/DDBJ databases">
        <title>Complete Genome Sequences of Extremely Thermoacidophilic, Metal-Mobilizing Type-Strain Members of the Archaeal Family Sulfolobaceae: Acidianus brierleyi DSM-1651T, Acidianus sulfidivorans DSM-18786T, Metallosphaera hakonensis DSM-7519T, and Metallosphaera prunae DSM-10039T.</title>
        <authorList>
            <person name="Counts J.A."/>
            <person name="Kelly R.M."/>
        </authorList>
    </citation>
    <scope>NUCLEOTIDE SEQUENCE [LARGE SCALE GENOMIC DNA]</scope>
    <source>
        <strain evidence="1">HO1-1</strain>
    </source>
</reference>
<dbReference type="Proteomes" id="UP000247586">
    <property type="component" value="Chromosome"/>
</dbReference>
<dbReference type="KEGG" id="mhk:DFR87_07395"/>
<organism evidence="1 2">
    <name type="scientific">Metallosphaera hakonensis JCM 8857 = DSM 7519</name>
    <dbReference type="NCBI Taxonomy" id="1293036"/>
    <lineage>
        <taxon>Archaea</taxon>
        <taxon>Thermoproteota</taxon>
        <taxon>Thermoprotei</taxon>
        <taxon>Sulfolobales</taxon>
        <taxon>Sulfolobaceae</taxon>
        <taxon>Metallosphaera</taxon>
    </lineage>
</organism>
<sequence>MIIMLVRMNEREFDKVLSTLKSLVYDYNTKIKDHGVYLKPFHIVYKRGGKRYIYIGKYWYRLEKLNGKLKWIYLGKMKPMDQLPDPPSIPETTIIKEDTIYVFDDSLLNQLKRYN</sequence>
<dbReference type="STRING" id="1293036.GCA_001315825_00260"/>